<accession>A0A6S6TQN3</accession>
<dbReference type="InterPro" id="IPR011650">
    <property type="entry name" value="Peptidase_M20_dimer"/>
</dbReference>
<dbReference type="InterPro" id="IPR002933">
    <property type="entry name" value="Peptidase_M20"/>
</dbReference>
<dbReference type="GO" id="GO:0006526">
    <property type="term" value="P:L-arginine biosynthetic process"/>
    <property type="evidence" value="ECO:0007669"/>
    <property type="project" value="TreeGrafter"/>
</dbReference>
<dbReference type="PANTHER" id="PTHR43808">
    <property type="entry name" value="ACETYLORNITHINE DEACETYLASE"/>
    <property type="match status" value="1"/>
</dbReference>
<organism evidence="4">
    <name type="scientific">uncultured Thiotrichaceae bacterium</name>
    <dbReference type="NCBI Taxonomy" id="298394"/>
    <lineage>
        <taxon>Bacteria</taxon>
        <taxon>Pseudomonadati</taxon>
        <taxon>Pseudomonadota</taxon>
        <taxon>Gammaproteobacteria</taxon>
        <taxon>Thiotrichales</taxon>
        <taxon>Thiotrichaceae</taxon>
        <taxon>environmental samples</taxon>
    </lineage>
</organism>
<gene>
    <name evidence="4" type="ORF">HELGO_WM49179</name>
</gene>
<evidence type="ECO:0000256" key="1">
    <source>
        <dbReference type="ARBA" id="ARBA00022801"/>
    </source>
</evidence>
<dbReference type="InterPro" id="IPR050072">
    <property type="entry name" value="Peptidase_M20A"/>
</dbReference>
<dbReference type="PANTHER" id="PTHR43808:SF31">
    <property type="entry name" value="N-ACETYL-L-CITRULLINE DEACETYLASE"/>
    <property type="match status" value="1"/>
</dbReference>
<dbReference type="GO" id="GO:0008777">
    <property type="term" value="F:acetylornithine deacetylase activity"/>
    <property type="evidence" value="ECO:0007669"/>
    <property type="project" value="UniProtKB-EC"/>
</dbReference>
<dbReference type="EMBL" id="CACVAV010000285">
    <property type="protein sequence ID" value="CAA6818253.1"/>
    <property type="molecule type" value="Genomic_DNA"/>
</dbReference>
<dbReference type="SUPFAM" id="SSF53187">
    <property type="entry name" value="Zn-dependent exopeptidases"/>
    <property type="match status" value="1"/>
</dbReference>
<feature type="non-terminal residue" evidence="4">
    <location>
        <position position="1"/>
    </location>
</feature>
<sequence length="176" mass="18974">SRLMELGEELKTRAPANSRFQPPWTTLQVGRIAGGQAHNIIAGHCTVDWEVRPVQAGDAEYVKDNIRDYCDTDLLPAMRAVSEQALIETKVIAEVVGLEPVEANEAKQIVSELTGSHDCGVVAFGTEAGLFQEIGMSAVVCGPGSIEQAHKPDEYVSLAQLQSCLDMLVKLGDKLV</sequence>
<evidence type="ECO:0000256" key="2">
    <source>
        <dbReference type="ARBA" id="ARBA00023285"/>
    </source>
</evidence>
<proteinExistence type="predicted"/>
<keyword evidence="1 4" id="KW-0378">Hydrolase</keyword>
<dbReference type="Gene3D" id="3.30.70.360">
    <property type="match status" value="1"/>
</dbReference>
<feature type="domain" description="Peptidase M20 dimerisation" evidence="3">
    <location>
        <begin position="14"/>
        <end position="74"/>
    </location>
</feature>
<dbReference type="Gene3D" id="3.40.630.10">
    <property type="entry name" value="Zn peptidases"/>
    <property type="match status" value="1"/>
</dbReference>
<dbReference type="EC" id="3.5.1.16" evidence="4"/>
<evidence type="ECO:0000313" key="4">
    <source>
        <dbReference type="EMBL" id="CAA6818253.1"/>
    </source>
</evidence>
<dbReference type="Pfam" id="PF07687">
    <property type="entry name" value="M20_dimer"/>
    <property type="match status" value="1"/>
</dbReference>
<reference evidence="4" key="1">
    <citation type="submission" date="2020-01" db="EMBL/GenBank/DDBJ databases">
        <authorList>
            <person name="Meier V. D."/>
            <person name="Meier V D."/>
        </authorList>
    </citation>
    <scope>NUCLEOTIDE SEQUENCE</scope>
    <source>
        <strain evidence="4">HLG_WM_MAG_08</strain>
    </source>
</reference>
<evidence type="ECO:0000259" key="3">
    <source>
        <dbReference type="Pfam" id="PF07687"/>
    </source>
</evidence>
<protein>
    <submittedName>
        <fullName evidence="4">Acetylornithine deacetylase (EC)</fullName>
        <ecNumber evidence="4">3.5.1.16</ecNumber>
    </submittedName>
</protein>
<dbReference type="Pfam" id="PF01546">
    <property type="entry name" value="Peptidase_M20"/>
    <property type="match status" value="1"/>
</dbReference>
<dbReference type="AlphaFoldDB" id="A0A6S6TQN3"/>
<name>A0A6S6TQN3_9GAMM</name>
<keyword evidence="2" id="KW-0170">Cobalt</keyword>